<keyword evidence="1" id="KW-0732">Signal</keyword>
<organism evidence="2 3">
    <name type="scientific">Strongyloides venezuelensis</name>
    <name type="common">Threadworm</name>
    <dbReference type="NCBI Taxonomy" id="75913"/>
    <lineage>
        <taxon>Eukaryota</taxon>
        <taxon>Metazoa</taxon>
        <taxon>Ecdysozoa</taxon>
        <taxon>Nematoda</taxon>
        <taxon>Chromadorea</taxon>
        <taxon>Rhabditida</taxon>
        <taxon>Tylenchina</taxon>
        <taxon>Panagrolaimomorpha</taxon>
        <taxon>Strongyloidoidea</taxon>
        <taxon>Strongyloididae</taxon>
        <taxon>Strongyloides</taxon>
    </lineage>
</organism>
<dbReference type="WBParaSite" id="SVE_1044400.1">
    <property type="protein sequence ID" value="SVE_1044400.1"/>
    <property type="gene ID" value="SVE_1044400"/>
</dbReference>
<proteinExistence type="predicted"/>
<evidence type="ECO:0000256" key="1">
    <source>
        <dbReference type="SAM" id="SignalP"/>
    </source>
</evidence>
<feature type="signal peptide" evidence="1">
    <location>
        <begin position="1"/>
        <end position="20"/>
    </location>
</feature>
<sequence>MDYFIVYWFLILGLIQLKCSFVNCVEYDIYIKGYIGHEINSSIECSECKVLISLINTNSESDVIYKKLSKYVLLKVEDGRNRQYFELFKRINDTNPDIDLSFFKFVDIKKFFNEYRHYISFLHVSINTKFKNKKKRYQSIVYPNGDKTPNSISLFDDEPTYNTNSTLFYLNKIQTVKIHYYDRPNISKYTFMNNKVLYQFVDSLVYKRRLIPNMINLKKEAKKYDKYIKANQVLTKRFNFWVEFVNFFRSKFSSSSQSSVSPFY</sequence>
<protein>
    <submittedName>
        <fullName evidence="3">Signal peptide-containing protein</fullName>
    </submittedName>
</protein>
<keyword evidence="2" id="KW-1185">Reference proteome</keyword>
<reference evidence="3" key="2">
    <citation type="submission" date="2015-08" db="UniProtKB">
        <authorList>
            <consortium name="WormBaseParasite"/>
        </authorList>
    </citation>
    <scope>IDENTIFICATION</scope>
</reference>
<name>A0A0K0FN64_STRVS</name>
<evidence type="ECO:0000313" key="3">
    <source>
        <dbReference type="WBParaSite" id="SVE_1044400.1"/>
    </source>
</evidence>
<accession>A0A0K0FN64</accession>
<reference evidence="2" key="1">
    <citation type="submission" date="2014-07" db="EMBL/GenBank/DDBJ databases">
        <authorList>
            <person name="Martin A.A"/>
            <person name="De Silva N."/>
        </authorList>
    </citation>
    <scope>NUCLEOTIDE SEQUENCE</scope>
</reference>
<dbReference type="AlphaFoldDB" id="A0A0K0FN64"/>
<feature type="chain" id="PRO_5005329890" evidence="1">
    <location>
        <begin position="21"/>
        <end position="264"/>
    </location>
</feature>
<dbReference type="Proteomes" id="UP000035680">
    <property type="component" value="Unassembled WGS sequence"/>
</dbReference>
<evidence type="ECO:0000313" key="2">
    <source>
        <dbReference type="Proteomes" id="UP000035680"/>
    </source>
</evidence>